<reference evidence="11 12" key="1">
    <citation type="submission" date="2019-08" db="EMBL/GenBank/DDBJ databases">
        <title>Genomes of Subsaximicrobium wynnwilliamsii strains.</title>
        <authorList>
            <person name="Bowman J.P."/>
        </authorList>
    </citation>
    <scope>NUCLEOTIDE SEQUENCE [LARGE SCALE GENOMIC DNA]</scope>
    <source>
        <strain evidence="11 12">2-80-2</strain>
    </source>
</reference>
<dbReference type="PANTHER" id="PTHR33571:SF14">
    <property type="entry name" value="PROTEIN ADENYLYLTRANSFERASE MJ0435-RELATED"/>
    <property type="match status" value="1"/>
</dbReference>
<evidence type="ECO:0000256" key="1">
    <source>
        <dbReference type="ARBA" id="ARBA00001946"/>
    </source>
</evidence>
<dbReference type="GO" id="GO:0016779">
    <property type="term" value="F:nucleotidyltransferase activity"/>
    <property type="evidence" value="ECO:0007669"/>
    <property type="project" value="UniProtKB-KW"/>
</dbReference>
<keyword evidence="3 11" id="KW-0808">Transferase</keyword>
<evidence type="ECO:0000256" key="2">
    <source>
        <dbReference type="ARBA" id="ARBA00022649"/>
    </source>
</evidence>
<keyword evidence="5" id="KW-0479">Metal-binding</keyword>
<keyword evidence="7" id="KW-0067">ATP-binding</keyword>
<dbReference type="InterPro" id="IPR052038">
    <property type="entry name" value="Type-VII_TA_antitoxin"/>
</dbReference>
<gene>
    <name evidence="11" type="ORF">ESY86_14265</name>
</gene>
<dbReference type="Proteomes" id="UP000321578">
    <property type="component" value="Unassembled WGS sequence"/>
</dbReference>
<evidence type="ECO:0000256" key="8">
    <source>
        <dbReference type="ARBA" id="ARBA00022842"/>
    </source>
</evidence>
<dbReference type="GO" id="GO:0046872">
    <property type="term" value="F:metal ion binding"/>
    <property type="evidence" value="ECO:0007669"/>
    <property type="project" value="UniProtKB-KW"/>
</dbReference>
<dbReference type="GO" id="GO:0005524">
    <property type="term" value="F:ATP binding"/>
    <property type="evidence" value="ECO:0007669"/>
    <property type="project" value="UniProtKB-KW"/>
</dbReference>
<dbReference type="Gene3D" id="3.30.460.10">
    <property type="entry name" value="Beta Polymerase, domain 2"/>
    <property type="match status" value="1"/>
</dbReference>
<dbReference type="OrthoDB" id="9809668at2"/>
<comment type="caution">
    <text evidence="11">The sequence shown here is derived from an EMBL/GenBank/DDBJ whole genome shotgun (WGS) entry which is preliminary data.</text>
</comment>
<protein>
    <submittedName>
        <fullName evidence="11">Nucleotidyltransferase family protein</fullName>
    </submittedName>
</protein>
<dbReference type="SUPFAM" id="SSF81301">
    <property type="entry name" value="Nucleotidyltransferase"/>
    <property type="match status" value="1"/>
</dbReference>
<accession>A0A5C6ZHD5</accession>
<comment type="similarity">
    <text evidence="9">Belongs to the MntA antitoxin family.</text>
</comment>
<proteinExistence type="inferred from homology"/>
<dbReference type="RefSeq" id="WP_147087268.1">
    <property type="nucleotide sequence ID" value="NZ_VORM01000016.1"/>
</dbReference>
<evidence type="ECO:0000313" key="12">
    <source>
        <dbReference type="Proteomes" id="UP000321578"/>
    </source>
</evidence>
<keyword evidence="8" id="KW-0460">Magnesium</keyword>
<sequence>MKSLKDIKTTLEAHKSKLFSKYPIESMAIFGSFARNEETDHSDLDVIVEFNDDIGIRFIDLANELEKLMDMKMDLVSKNGIQKRYLQSIEDDLIYV</sequence>
<evidence type="ECO:0000256" key="7">
    <source>
        <dbReference type="ARBA" id="ARBA00022840"/>
    </source>
</evidence>
<evidence type="ECO:0000259" key="10">
    <source>
        <dbReference type="Pfam" id="PF01909"/>
    </source>
</evidence>
<evidence type="ECO:0000256" key="4">
    <source>
        <dbReference type="ARBA" id="ARBA00022695"/>
    </source>
</evidence>
<comment type="cofactor">
    <cofactor evidence="1">
        <name>Mg(2+)</name>
        <dbReference type="ChEBI" id="CHEBI:18420"/>
    </cofactor>
</comment>
<dbReference type="PANTHER" id="PTHR33571">
    <property type="entry name" value="SSL8005 PROTEIN"/>
    <property type="match status" value="1"/>
</dbReference>
<evidence type="ECO:0000256" key="6">
    <source>
        <dbReference type="ARBA" id="ARBA00022741"/>
    </source>
</evidence>
<keyword evidence="4" id="KW-0548">Nucleotidyltransferase</keyword>
<dbReference type="AlphaFoldDB" id="A0A5C6ZHD5"/>
<evidence type="ECO:0000256" key="9">
    <source>
        <dbReference type="ARBA" id="ARBA00038276"/>
    </source>
</evidence>
<keyword evidence="2" id="KW-1277">Toxin-antitoxin system</keyword>
<organism evidence="11 12">
    <name type="scientific">Subsaximicrobium wynnwilliamsii</name>
    <dbReference type="NCBI Taxonomy" id="291179"/>
    <lineage>
        <taxon>Bacteria</taxon>
        <taxon>Pseudomonadati</taxon>
        <taxon>Bacteroidota</taxon>
        <taxon>Flavobacteriia</taxon>
        <taxon>Flavobacteriales</taxon>
        <taxon>Flavobacteriaceae</taxon>
        <taxon>Subsaximicrobium</taxon>
    </lineage>
</organism>
<dbReference type="CDD" id="cd05403">
    <property type="entry name" value="NT_KNTase_like"/>
    <property type="match status" value="1"/>
</dbReference>
<dbReference type="InterPro" id="IPR043519">
    <property type="entry name" value="NT_sf"/>
</dbReference>
<dbReference type="InterPro" id="IPR002934">
    <property type="entry name" value="Polymerase_NTP_transf_dom"/>
</dbReference>
<evidence type="ECO:0000313" key="11">
    <source>
        <dbReference type="EMBL" id="TXD88050.1"/>
    </source>
</evidence>
<dbReference type="EMBL" id="VORO01000017">
    <property type="protein sequence ID" value="TXD88050.1"/>
    <property type="molecule type" value="Genomic_DNA"/>
</dbReference>
<name>A0A5C6ZHD5_9FLAO</name>
<feature type="domain" description="Polymerase nucleotidyl transferase" evidence="10">
    <location>
        <begin position="14"/>
        <end position="95"/>
    </location>
</feature>
<dbReference type="Pfam" id="PF01909">
    <property type="entry name" value="NTP_transf_2"/>
    <property type="match status" value="1"/>
</dbReference>
<evidence type="ECO:0000256" key="5">
    <source>
        <dbReference type="ARBA" id="ARBA00022723"/>
    </source>
</evidence>
<keyword evidence="6" id="KW-0547">Nucleotide-binding</keyword>
<keyword evidence="12" id="KW-1185">Reference proteome</keyword>
<evidence type="ECO:0000256" key="3">
    <source>
        <dbReference type="ARBA" id="ARBA00022679"/>
    </source>
</evidence>